<protein>
    <submittedName>
        <fullName evidence="13">7TM_GPCR_Srx domain-containing protein</fullName>
    </submittedName>
</protein>
<dbReference type="GO" id="GO:0031201">
    <property type="term" value="C:SNARE complex"/>
    <property type="evidence" value="ECO:0007669"/>
    <property type="project" value="TreeGrafter"/>
</dbReference>
<evidence type="ECO:0000256" key="4">
    <source>
        <dbReference type="ARBA" id="ARBA00022824"/>
    </source>
</evidence>
<dbReference type="GO" id="GO:0005789">
    <property type="term" value="C:endoplasmic reticulum membrane"/>
    <property type="evidence" value="ECO:0007669"/>
    <property type="project" value="UniProtKB-SubCell"/>
</dbReference>
<keyword evidence="2" id="KW-0813">Transport</keyword>
<dbReference type="Proteomes" id="UP000046393">
    <property type="component" value="Unplaced"/>
</dbReference>
<keyword evidence="8 10" id="KW-0472">Membrane</keyword>
<evidence type="ECO:0000256" key="5">
    <source>
        <dbReference type="ARBA" id="ARBA00022892"/>
    </source>
</evidence>
<keyword evidence="7" id="KW-0175">Coiled coil</keyword>
<dbReference type="WBParaSite" id="SMUV_0000447101-mRNA-1">
    <property type="protein sequence ID" value="SMUV_0000447101-mRNA-1"/>
    <property type="gene ID" value="SMUV_0000447101"/>
</dbReference>
<keyword evidence="12" id="KW-1185">Reference proteome</keyword>
<keyword evidence="5" id="KW-0931">ER-Golgi transport</keyword>
<dbReference type="InterPro" id="IPR056173">
    <property type="entry name" value="Sec20_C"/>
</dbReference>
<keyword evidence="4" id="KW-0256">Endoplasmic reticulum</keyword>
<proteinExistence type="inferred from homology"/>
<organism evidence="12 13">
    <name type="scientific">Syphacia muris</name>
    <dbReference type="NCBI Taxonomy" id="451379"/>
    <lineage>
        <taxon>Eukaryota</taxon>
        <taxon>Metazoa</taxon>
        <taxon>Ecdysozoa</taxon>
        <taxon>Nematoda</taxon>
        <taxon>Chromadorea</taxon>
        <taxon>Rhabditida</taxon>
        <taxon>Spirurina</taxon>
        <taxon>Oxyuridomorpha</taxon>
        <taxon>Oxyuroidea</taxon>
        <taxon>Oxyuridae</taxon>
        <taxon>Syphacia</taxon>
    </lineage>
</organism>
<comment type="subcellular location">
    <subcellularLocation>
        <location evidence="1">Endoplasmic reticulum membrane</location>
        <topology evidence="1">Single-pass type IV membrane protein</topology>
    </subcellularLocation>
</comment>
<accession>A0A0N5AJ50</accession>
<evidence type="ECO:0000256" key="10">
    <source>
        <dbReference type="SAM" id="Phobius"/>
    </source>
</evidence>
<dbReference type="AlphaFoldDB" id="A0A0N5AJ50"/>
<dbReference type="InterPro" id="IPR005606">
    <property type="entry name" value="Sec20"/>
</dbReference>
<dbReference type="PANTHER" id="PTHR12825:SF0">
    <property type="entry name" value="VESICLE TRANSPORT PROTEIN SEC20"/>
    <property type="match status" value="1"/>
</dbReference>
<evidence type="ECO:0000256" key="2">
    <source>
        <dbReference type="ARBA" id="ARBA00022448"/>
    </source>
</evidence>
<sequence>MSDQVKLAEETTSNLIYSSSVLKSTESEFASMTTHITVSSFILVCVRNSGGKLISKYGRRECTDRILLTIALILYFAVILYILRKRVFSIVF</sequence>
<evidence type="ECO:0000259" key="11">
    <source>
        <dbReference type="Pfam" id="PF03908"/>
    </source>
</evidence>
<evidence type="ECO:0000256" key="7">
    <source>
        <dbReference type="ARBA" id="ARBA00023054"/>
    </source>
</evidence>
<keyword evidence="6 10" id="KW-1133">Transmembrane helix</keyword>
<evidence type="ECO:0000313" key="13">
    <source>
        <dbReference type="WBParaSite" id="SMUV_0000447101-mRNA-1"/>
    </source>
</evidence>
<evidence type="ECO:0000256" key="9">
    <source>
        <dbReference type="ARBA" id="ARBA00037934"/>
    </source>
</evidence>
<feature type="domain" description="Sec20 C-terminal" evidence="11">
    <location>
        <begin position="1"/>
        <end position="87"/>
    </location>
</feature>
<evidence type="ECO:0000256" key="1">
    <source>
        <dbReference type="ARBA" id="ARBA00004163"/>
    </source>
</evidence>
<reference evidence="13" key="1">
    <citation type="submission" date="2017-02" db="UniProtKB">
        <authorList>
            <consortium name="WormBaseParasite"/>
        </authorList>
    </citation>
    <scope>IDENTIFICATION</scope>
</reference>
<keyword evidence="3 10" id="KW-0812">Transmembrane</keyword>
<evidence type="ECO:0000313" key="12">
    <source>
        <dbReference type="Proteomes" id="UP000046393"/>
    </source>
</evidence>
<evidence type="ECO:0000256" key="6">
    <source>
        <dbReference type="ARBA" id="ARBA00022989"/>
    </source>
</evidence>
<dbReference type="PANTHER" id="PTHR12825">
    <property type="entry name" value="BNIP1-RELATED"/>
    <property type="match status" value="1"/>
</dbReference>
<comment type="similarity">
    <text evidence="9">Belongs to the SEC20 family.</text>
</comment>
<dbReference type="Pfam" id="PF03908">
    <property type="entry name" value="Sec20"/>
    <property type="match status" value="1"/>
</dbReference>
<feature type="transmembrane region" description="Helical" evidence="10">
    <location>
        <begin position="66"/>
        <end position="83"/>
    </location>
</feature>
<dbReference type="GO" id="GO:0006890">
    <property type="term" value="P:retrograde vesicle-mediated transport, Golgi to endoplasmic reticulum"/>
    <property type="evidence" value="ECO:0007669"/>
    <property type="project" value="InterPro"/>
</dbReference>
<dbReference type="STRING" id="451379.A0A0N5AJ50"/>
<name>A0A0N5AJ50_9BILA</name>
<evidence type="ECO:0000256" key="8">
    <source>
        <dbReference type="ARBA" id="ARBA00023136"/>
    </source>
</evidence>
<dbReference type="GO" id="GO:0005484">
    <property type="term" value="F:SNAP receptor activity"/>
    <property type="evidence" value="ECO:0007669"/>
    <property type="project" value="InterPro"/>
</dbReference>
<evidence type="ECO:0000256" key="3">
    <source>
        <dbReference type="ARBA" id="ARBA00022692"/>
    </source>
</evidence>